<dbReference type="InterPro" id="IPR012318">
    <property type="entry name" value="HTH_CRP"/>
</dbReference>
<proteinExistence type="predicted"/>
<keyword evidence="3" id="KW-1185">Reference proteome</keyword>
<evidence type="ECO:0000259" key="1">
    <source>
        <dbReference type="PROSITE" id="PS51063"/>
    </source>
</evidence>
<gene>
    <name evidence="2" type="ORF">ICT70_11015</name>
</gene>
<dbReference type="InterPro" id="IPR036390">
    <property type="entry name" value="WH_DNA-bd_sf"/>
</dbReference>
<comment type="caution">
    <text evidence="2">The sequence shown here is derived from an EMBL/GenBank/DDBJ whole genome shotgun (WGS) entry which is preliminary data.</text>
</comment>
<accession>A0A8J6UIL6</accession>
<dbReference type="Gene3D" id="1.10.10.10">
    <property type="entry name" value="Winged helix-like DNA-binding domain superfamily/Winged helix DNA-binding domain"/>
    <property type="match status" value="1"/>
</dbReference>
<evidence type="ECO:0000313" key="3">
    <source>
        <dbReference type="Proteomes" id="UP000632828"/>
    </source>
</evidence>
<dbReference type="RefSeq" id="WP_191156557.1">
    <property type="nucleotide sequence ID" value="NZ_JACWUN010000012.1"/>
</dbReference>
<protein>
    <submittedName>
        <fullName evidence="2">Winged helix-turn-helix domain-containing protein</fullName>
    </submittedName>
</protein>
<feature type="domain" description="HTH crp-type" evidence="1">
    <location>
        <begin position="1"/>
        <end position="57"/>
    </location>
</feature>
<organism evidence="2 3">
    <name type="scientific">Pelovirga terrestris</name>
    <dbReference type="NCBI Taxonomy" id="2771352"/>
    <lineage>
        <taxon>Bacteria</taxon>
        <taxon>Pseudomonadati</taxon>
        <taxon>Thermodesulfobacteriota</taxon>
        <taxon>Desulfuromonadia</taxon>
        <taxon>Geobacterales</taxon>
        <taxon>Geobacteraceae</taxon>
        <taxon>Pelovirga</taxon>
    </lineage>
</organism>
<evidence type="ECO:0000313" key="2">
    <source>
        <dbReference type="EMBL" id="MBD1401205.1"/>
    </source>
</evidence>
<dbReference type="PROSITE" id="PS51063">
    <property type="entry name" value="HTH_CRP_2"/>
    <property type="match status" value="1"/>
</dbReference>
<dbReference type="Proteomes" id="UP000632828">
    <property type="component" value="Unassembled WGS sequence"/>
</dbReference>
<dbReference type="EMBL" id="JACWUN010000012">
    <property type="protein sequence ID" value="MBD1401205.1"/>
    <property type="molecule type" value="Genomic_DNA"/>
</dbReference>
<dbReference type="InterPro" id="IPR036388">
    <property type="entry name" value="WH-like_DNA-bd_sf"/>
</dbReference>
<name>A0A8J6UIL6_9BACT</name>
<dbReference type="GO" id="GO:0006355">
    <property type="term" value="P:regulation of DNA-templated transcription"/>
    <property type="evidence" value="ECO:0007669"/>
    <property type="project" value="InterPro"/>
</dbReference>
<sequence>MPSVGLQHAGKIVLRPIGLTAQALGMARETLSRSLQRLVWMDGISYQRGQVHITDPGWLEQLKQDPEKKEYNNENRHFLW</sequence>
<reference evidence="2" key="1">
    <citation type="submission" date="2020-09" db="EMBL/GenBank/DDBJ databases">
        <title>Pelobacter alkaliphilus sp. nov., a novel anaerobic arsenate-reducing bacterium from terrestrial mud volcano.</title>
        <authorList>
            <person name="Khomyakova M.A."/>
            <person name="Merkel A.Y."/>
            <person name="Slobodkin A.I."/>
        </authorList>
    </citation>
    <scope>NUCLEOTIDE SEQUENCE</scope>
    <source>
        <strain evidence="2">M08fum</strain>
    </source>
</reference>
<dbReference type="SUPFAM" id="SSF46785">
    <property type="entry name" value="Winged helix' DNA-binding domain"/>
    <property type="match status" value="1"/>
</dbReference>
<dbReference type="GO" id="GO:0003677">
    <property type="term" value="F:DNA binding"/>
    <property type="evidence" value="ECO:0007669"/>
    <property type="project" value="InterPro"/>
</dbReference>
<dbReference type="AlphaFoldDB" id="A0A8J6UIL6"/>